<keyword evidence="10 15" id="KW-0057">Aromatic amino acid biosynthesis</keyword>
<evidence type="ECO:0000313" key="19">
    <source>
        <dbReference type="EMBL" id="TSA86950.1"/>
    </source>
</evidence>
<reference evidence="20" key="1">
    <citation type="submission" date="2019-07" db="EMBL/GenBank/DDBJ databases">
        <title>Helicobacter labacensis sp. nov., Helicobacter mehlei sp. nov. and Helicobacter vulpis sp. nov., isolated from gastric mucosa of red fox (Vulpis vulpis).</title>
        <authorList>
            <person name="Papic B."/>
        </authorList>
    </citation>
    <scope>NUCLEOTIDE SEQUENCE [LARGE SCALE GENOMIC DNA]</scope>
    <source>
        <strain evidence="20">L8b</strain>
    </source>
</reference>
<evidence type="ECO:0000256" key="10">
    <source>
        <dbReference type="ARBA" id="ARBA00023141"/>
    </source>
</evidence>
<dbReference type="GO" id="GO:0004425">
    <property type="term" value="F:indole-3-glycerol-phosphate synthase activity"/>
    <property type="evidence" value="ECO:0007669"/>
    <property type="project" value="UniProtKB-UniRule"/>
</dbReference>
<dbReference type="InterPro" id="IPR011060">
    <property type="entry name" value="RibuloseP-bd_barrel"/>
</dbReference>
<feature type="domain" description="N-(5'phosphoribosyl) anthranilate isomerase (PRAI)" evidence="18">
    <location>
        <begin position="254"/>
        <end position="447"/>
    </location>
</feature>
<comment type="pathway">
    <text evidence="4 15">Amino-acid biosynthesis; L-tryptophan biosynthesis; L-tryptophan from chorismate: step 4/5.</text>
</comment>
<dbReference type="Pfam" id="PF00697">
    <property type="entry name" value="PRAI"/>
    <property type="match status" value="1"/>
</dbReference>
<keyword evidence="13" id="KW-0511">Multifunctional enzyme</keyword>
<dbReference type="GO" id="GO:0000162">
    <property type="term" value="P:L-tryptophan biosynthetic process"/>
    <property type="evidence" value="ECO:0007669"/>
    <property type="project" value="UniProtKB-UniRule"/>
</dbReference>
<keyword evidence="20" id="KW-1185">Reference proteome</keyword>
<comment type="similarity">
    <text evidence="15">Belongs to the TrpC family.</text>
</comment>
<evidence type="ECO:0000256" key="1">
    <source>
        <dbReference type="ARBA" id="ARBA00001164"/>
    </source>
</evidence>
<evidence type="ECO:0000256" key="6">
    <source>
        <dbReference type="ARBA" id="ARBA00009847"/>
    </source>
</evidence>
<protein>
    <recommendedName>
        <fullName evidence="15 16">Multifunctional fusion protein</fullName>
    </recommendedName>
    <domain>
        <recommendedName>
            <fullName evidence="15">Indole-3-glycerol phosphate synthase</fullName>
            <shortName evidence="15">IGPS</shortName>
            <ecNumber evidence="15">4.1.1.48</ecNumber>
        </recommendedName>
    </domain>
    <domain>
        <recommendedName>
            <fullName evidence="16">N-(5'-phosphoribosyl)anthranilate isomerase</fullName>
            <shortName evidence="16">PRAI</shortName>
            <ecNumber evidence="16">5.3.1.24</ecNumber>
        </recommendedName>
    </domain>
</protein>
<evidence type="ECO:0000256" key="4">
    <source>
        <dbReference type="ARBA" id="ARBA00004696"/>
    </source>
</evidence>
<comment type="similarity">
    <text evidence="6">In the C-terminal section; belongs to the TrpF family.</text>
</comment>
<dbReference type="InterPro" id="IPR001468">
    <property type="entry name" value="Indole-3-GlycerolPSynthase_CS"/>
</dbReference>
<dbReference type="SUPFAM" id="SSF51366">
    <property type="entry name" value="Ribulose-phoshate binding barrel"/>
    <property type="match status" value="2"/>
</dbReference>
<dbReference type="CDD" id="cd00331">
    <property type="entry name" value="IGPS"/>
    <property type="match status" value="1"/>
</dbReference>
<dbReference type="InterPro" id="IPR013798">
    <property type="entry name" value="Indole-3-glycerol_P_synth_dom"/>
</dbReference>
<dbReference type="PANTHER" id="PTHR22854:SF2">
    <property type="entry name" value="INDOLE-3-GLYCEROL-PHOSPHATE SYNTHASE"/>
    <property type="match status" value="1"/>
</dbReference>
<dbReference type="InterPro" id="IPR045186">
    <property type="entry name" value="Indole-3-glycerol_P_synth"/>
</dbReference>
<comment type="similarity">
    <text evidence="5">In the N-terminal section; belongs to the TrpC family.</text>
</comment>
<evidence type="ECO:0000256" key="13">
    <source>
        <dbReference type="ARBA" id="ARBA00023268"/>
    </source>
</evidence>
<comment type="catalytic activity">
    <reaction evidence="1 16">
        <text>N-(5-phospho-beta-D-ribosyl)anthranilate = 1-(2-carboxyphenylamino)-1-deoxy-D-ribulose 5-phosphate</text>
        <dbReference type="Rhea" id="RHEA:21540"/>
        <dbReference type="ChEBI" id="CHEBI:18277"/>
        <dbReference type="ChEBI" id="CHEBI:58613"/>
        <dbReference type="EC" id="5.3.1.24"/>
    </reaction>
</comment>
<dbReference type="AlphaFoldDB" id="A0A553V3C6"/>
<evidence type="ECO:0000256" key="2">
    <source>
        <dbReference type="ARBA" id="ARBA00001633"/>
    </source>
</evidence>
<gene>
    <name evidence="19" type="primary">trpCF</name>
    <name evidence="15" type="synonym">trpC</name>
    <name evidence="16" type="synonym">trpF</name>
    <name evidence="19" type="ORF">FNE76_00320</name>
</gene>
<evidence type="ECO:0000256" key="12">
    <source>
        <dbReference type="ARBA" id="ARBA00023239"/>
    </source>
</evidence>
<reference evidence="19 20" key="2">
    <citation type="submission" date="2019-07" db="EMBL/GenBank/DDBJ databases">
        <title>Helicobacter labacensis sp. nov., Helicobacter mehlei sp. nov. and Helicobacter vulpis sp. nov., isolated from gastric mucosa of red fox (Vulpis vulpis).</title>
        <authorList>
            <person name="Kusar D."/>
            <person name="Gruntar I."/>
            <person name="Pate M."/>
            <person name="Zajc U."/>
            <person name="Ocepek M."/>
        </authorList>
    </citation>
    <scope>NUCLEOTIDE SEQUENCE [LARGE SCALE GENOMIC DNA]</scope>
    <source>
        <strain evidence="19 20">L8b</strain>
    </source>
</reference>
<proteinExistence type="inferred from homology"/>
<comment type="catalytic activity">
    <reaction evidence="2 15">
        <text>1-(2-carboxyphenylamino)-1-deoxy-D-ribulose 5-phosphate + H(+) = (1S,2R)-1-C-(indol-3-yl)glycerol 3-phosphate + CO2 + H2O</text>
        <dbReference type="Rhea" id="RHEA:23476"/>
        <dbReference type="ChEBI" id="CHEBI:15377"/>
        <dbReference type="ChEBI" id="CHEBI:15378"/>
        <dbReference type="ChEBI" id="CHEBI:16526"/>
        <dbReference type="ChEBI" id="CHEBI:58613"/>
        <dbReference type="ChEBI" id="CHEBI:58866"/>
        <dbReference type="EC" id="4.1.1.48"/>
    </reaction>
</comment>
<comment type="function">
    <text evidence="14">Bifunctional enzyme that catalyzes two sequential steps of tryptophan biosynthetic pathway. The first reaction is catalyzed by the isomerase, coded by the TrpF domain; the second reaction is catalyzed by the synthase, coded by the TrpC domain.</text>
</comment>
<evidence type="ECO:0000256" key="16">
    <source>
        <dbReference type="HAMAP-Rule" id="MF_00135"/>
    </source>
</evidence>
<name>A0A553V3C6_9HELI</name>
<evidence type="ECO:0000256" key="9">
    <source>
        <dbReference type="ARBA" id="ARBA00022822"/>
    </source>
</evidence>
<dbReference type="Proteomes" id="UP000319322">
    <property type="component" value="Unassembled WGS sequence"/>
</dbReference>
<dbReference type="Gene3D" id="3.20.20.70">
    <property type="entry name" value="Aldolase class I"/>
    <property type="match status" value="2"/>
</dbReference>
<keyword evidence="7 15" id="KW-0028">Amino-acid biosynthesis</keyword>
<feature type="domain" description="Indole-3-glycerol phosphate synthase" evidence="17">
    <location>
        <begin position="5"/>
        <end position="249"/>
    </location>
</feature>
<evidence type="ECO:0000256" key="15">
    <source>
        <dbReference type="HAMAP-Rule" id="MF_00134"/>
    </source>
</evidence>
<keyword evidence="8 15" id="KW-0210">Decarboxylase</keyword>
<dbReference type="InterPro" id="IPR001240">
    <property type="entry name" value="PRAI_dom"/>
</dbReference>
<dbReference type="FunFam" id="3.20.20.70:FF:000024">
    <property type="entry name" value="Indole-3-glycerol phosphate synthase"/>
    <property type="match status" value="1"/>
</dbReference>
<dbReference type="PANTHER" id="PTHR22854">
    <property type="entry name" value="TRYPTOPHAN BIOSYNTHESIS PROTEIN"/>
    <property type="match status" value="1"/>
</dbReference>
<evidence type="ECO:0000256" key="11">
    <source>
        <dbReference type="ARBA" id="ARBA00023235"/>
    </source>
</evidence>
<dbReference type="UniPathway" id="UPA00035">
    <property type="reaction ID" value="UER00042"/>
</dbReference>
<evidence type="ECO:0000313" key="20">
    <source>
        <dbReference type="Proteomes" id="UP000319322"/>
    </source>
</evidence>
<evidence type="ECO:0000259" key="18">
    <source>
        <dbReference type="Pfam" id="PF00697"/>
    </source>
</evidence>
<evidence type="ECO:0000256" key="7">
    <source>
        <dbReference type="ARBA" id="ARBA00022605"/>
    </source>
</evidence>
<accession>A0A553V3C6</accession>
<dbReference type="Pfam" id="PF00218">
    <property type="entry name" value="IGPS"/>
    <property type="match status" value="1"/>
</dbReference>
<dbReference type="HAMAP" id="MF_00134_B">
    <property type="entry name" value="IGPS_B"/>
    <property type="match status" value="1"/>
</dbReference>
<dbReference type="EC" id="5.3.1.24" evidence="16"/>
<dbReference type="CDD" id="cd00405">
    <property type="entry name" value="PRAI"/>
    <property type="match status" value="1"/>
</dbReference>
<organism evidence="19 20">
    <name type="scientific">Helicobacter mehlei</name>
    <dbReference type="NCBI Taxonomy" id="2316080"/>
    <lineage>
        <taxon>Bacteria</taxon>
        <taxon>Pseudomonadati</taxon>
        <taxon>Campylobacterota</taxon>
        <taxon>Epsilonproteobacteria</taxon>
        <taxon>Campylobacterales</taxon>
        <taxon>Helicobacteraceae</taxon>
        <taxon>Helicobacter</taxon>
    </lineage>
</organism>
<dbReference type="InterPro" id="IPR013785">
    <property type="entry name" value="Aldolase_TIM"/>
</dbReference>
<evidence type="ECO:0000256" key="8">
    <source>
        <dbReference type="ARBA" id="ARBA00022793"/>
    </source>
</evidence>
<comment type="similarity">
    <text evidence="16">Belongs to the TrpF family.</text>
</comment>
<dbReference type="NCBIfam" id="NF006945">
    <property type="entry name" value="PRK09427.1"/>
    <property type="match status" value="1"/>
</dbReference>
<reference evidence="19 20" key="3">
    <citation type="submission" date="2019-07" db="EMBL/GenBank/DDBJ databases">
        <authorList>
            <person name="Papic B."/>
        </authorList>
    </citation>
    <scope>NUCLEOTIDE SEQUENCE [LARGE SCALE GENOMIC DNA]</scope>
    <source>
        <strain evidence="19 20">L8b</strain>
    </source>
</reference>
<keyword evidence="11 16" id="KW-0413">Isomerase</keyword>
<dbReference type="EMBL" id="VKGC01000001">
    <property type="protein sequence ID" value="TSA86950.1"/>
    <property type="molecule type" value="Genomic_DNA"/>
</dbReference>
<keyword evidence="9 15" id="KW-0822">Tryptophan biosynthesis</keyword>
<dbReference type="GO" id="GO:0004640">
    <property type="term" value="F:phosphoribosylanthranilate isomerase activity"/>
    <property type="evidence" value="ECO:0007669"/>
    <property type="project" value="UniProtKB-UniRule"/>
</dbReference>
<dbReference type="HAMAP" id="MF_00135">
    <property type="entry name" value="PRAI"/>
    <property type="match status" value="1"/>
</dbReference>
<evidence type="ECO:0000256" key="14">
    <source>
        <dbReference type="ARBA" id="ARBA00025592"/>
    </source>
</evidence>
<dbReference type="PROSITE" id="PS00614">
    <property type="entry name" value="IGPS"/>
    <property type="match status" value="1"/>
</dbReference>
<keyword evidence="12 15" id="KW-0456">Lyase</keyword>
<sequence>MPNHLQQILERKRDEIQALKMRFSIPTTLKPSIRDFHKALQEPRTSFILECKKASPSKGLICKDFNLPKIVKIYDKFATCLSILTDKAHFQGSYENLRLASKFTTKPLLCKDFILEPFQVLLARHMGADAILLMLSVLEDSTYTQLAKLAKSLNMAILTEVSDESQVKRALNLGAPIIGINNRDLATLQVDLNTTLRLQPLIPKGIIIISESGINTHSDIKKLCSHVHGFLVGSSLMAQANLKRACQKLILGENKICGLRRIKDAKRAYSCGFIYGGLIFDPHSPRYISPKRARKLVKKVPKLDFVGVFVHANIKTIIKRAYQLHLKAVQLHGDYNAEQIALLKQALECLVWQVVRVSPKANALDVPNLGADLILYDSQGVRAGGNGVAFSWEILAHAPSSFMLAGGLRLDNLKEALRVGAVGLDINSGAESAPGKKSPSKIKQLAQILREY</sequence>
<dbReference type="EC" id="4.1.1.48" evidence="15"/>
<evidence type="ECO:0000256" key="3">
    <source>
        <dbReference type="ARBA" id="ARBA00004664"/>
    </source>
</evidence>
<comment type="pathway">
    <text evidence="3 16">Amino-acid biosynthesis; L-tryptophan biosynthesis; L-tryptophan from chorismate: step 3/5.</text>
</comment>
<evidence type="ECO:0000256" key="5">
    <source>
        <dbReference type="ARBA" id="ARBA00007902"/>
    </source>
</evidence>
<dbReference type="RefSeq" id="WP_120948197.1">
    <property type="nucleotide sequence ID" value="NZ_QXQS01000006.1"/>
</dbReference>
<evidence type="ECO:0000259" key="17">
    <source>
        <dbReference type="Pfam" id="PF00218"/>
    </source>
</evidence>
<comment type="caution">
    <text evidence="19">The sequence shown here is derived from an EMBL/GenBank/DDBJ whole genome shotgun (WGS) entry which is preliminary data.</text>
</comment>